<evidence type="ECO:0000256" key="1">
    <source>
        <dbReference type="ARBA" id="ARBA00004496"/>
    </source>
</evidence>
<dbReference type="STRING" id="1121266.SAMN02745883_00819"/>
<name>A0A1M6NBZ9_9FIRM</name>
<dbReference type="PROSITE" id="PS00617">
    <property type="entry name" value="RECF_1"/>
    <property type="match status" value="1"/>
</dbReference>
<evidence type="ECO:0000256" key="7">
    <source>
        <dbReference type="ARBA" id="ARBA00022763"/>
    </source>
</evidence>
<evidence type="ECO:0000313" key="15">
    <source>
        <dbReference type="EMBL" id="SHJ93219.1"/>
    </source>
</evidence>
<dbReference type="GO" id="GO:0003697">
    <property type="term" value="F:single-stranded DNA binding"/>
    <property type="evidence" value="ECO:0007669"/>
    <property type="project" value="UniProtKB-UniRule"/>
</dbReference>
<dbReference type="EMBL" id="FRAJ01000006">
    <property type="protein sequence ID" value="SHJ93219.1"/>
    <property type="molecule type" value="Genomic_DNA"/>
</dbReference>
<evidence type="ECO:0000256" key="5">
    <source>
        <dbReference type="ARBA" id="ARBA00022705"/>
    </source>
</evidence>
<gene>
    <name evidence="12" type="primary">recF</name>
    <name evidence="15" type="ORF">SAMN02745883_00819</name>
</gene>
<comment type="function">
    <text evidence="12 13">The RecF protein is involved in DNA metabolism; it is required for DNA replication and normal SOS inducibility. RecF binds preferentially to single-stranded, linear DNA. It also seems to bind ATP.</text>
</comment>
<dbReference type="GO" id="GO:0006260">
    <property type="term" value="P:DNA replication"/>
    <property type="evidence" value="ECO:0007669"/>
    <property type="project" value="UniProtKB-UniRule"/>
</dbReference>
<keyword evidence="9 12" id="KW-0238">DNA-binding</keyword>
<dbReference type="InterPro" id="IPR001238">
    <property type="entry name" value="DNA-binding_RecF"/>
</dbReference>
<evidence type="ECO:0000256" key="8">
    <source>
        <dbReference type="ARBA" id="ARBA00022840"/>
    </source>
</evidence>
<keyword evidence="10 12" id="KW-0234">DNA repair</keyword>
<evidence type="ECO:0000256" key="13">
    <source>
        <dbReference type="RuleBase" id="RU000578"/>
    </source>
</evidence>
<dbReference type="PANTHER" id="PTHR32182:SF0">
    <property type="entry name" value="DNA REPLICATION AND REPAIR PROTEIN RECF"/>
    <property type="match status" value="1"/>
</dbReference>
<dbReference type="Gene3D" id="3.40.50.300">
    <property type="entry name" value="P-loop containing nucleotide triphosphate hydrolases"/>
    <property type="match status" value="1"/>
</dbReference>
<organism evidence="15 16">
    <name type="scientific">Caminicella sporogenes DSM 14501</name>
    <dbReference type="NCBI Taxonomy" id="1121266"/>
    <lineage>
        <taxon>Bacteria</taxon>
        <taxon>Bacillati</taxon>
        <taxon>Bacillota</taxon>
        <taxon>Clostridia</taxon>
        <taxon>Peptostreptococcales</taxon>
        <taxon>Caminicellaceae</taxon>
        <taxon>Caminicella</taxon>
    </lineage>
</organism>
<keyword evidence="4 12" id="KW-0963">Cytoplasm</keyword>
<keyword evidence="5 12" id="KW-0235">DNA replication</keyword>
<dbReference type="GO" id="GO:0005737">
    <property type="term" value="C:cytoplasm"/>
    <property type="evidence" value="ECO:0007669"/>
    <property type="project" value="UniProtKB-SubCell"/>
</dbReference>
<dbReference type="SUPFAM" id="SSF52540">
    <property type="entry name" value="P-loop containing nucleoside triphosphate hydrolases"/>
    <property type="match status" value="1"/>
</dbReference>
<dbReference type="InterPro" id="IPR018078">
    <property type="entry name" value="DNA-binding_RecF_CS"/>
</dbReference>
<dbReference type="Gene3D" id="1.20.1050.90">
    <property type="entry name" value="RecF/RecN/SMC, N-terminal domain"/>
    <property type="match status" value="1"/>
</dbReference>
<evidence type="ECO:0000256" key="3">
    <source>
        <dbReference type="ARBA" id="ARBA00020170"/>
    </source>
</evidence>
<feature type="domain" description="RecF/RecN/SMC N-terminal" evidence="14">
    <location>
        <begin position="2"/>
        <end position="344"/>
    </location>
</feature>
<keyword evidence="8 12" id="KW-0067">ATP-binding</keyword>
<dbReference type="GO" id="GO:0005524">
    <property type="term" value="F:ATP binding"/>
    <property type="evidence" value="ECO:0007669"/>
    <property type="project" value="UniProtKB-UniRule"/>
</dbReference>
<keyword evidence="11 12" id="KW-0742">SOS response</keyword>
<proteinExistence type="inferred from homology"/>
<dbReference type="CDD" id="cd03242">
    <property type="entry name" value="ABC_RecF"/>
    <property type="match status" value="1"/>
</dbReference>
<dbReference type="NCBIfam" id="TIGR00611">
    <property type="entry name" value="recf"/>
    <property type="match status" value="1"/>
</dbReference>
<dbReference type="Pfam" id="PF02463">
    <property type="entry name" value="SMC_N"/>
    <property type="match status" value="1"/>
</dbReference>
<dbReference type="InterPro" id="IPR042174">
    <property type="entry name" value="RecF_2"/>
</dbReference>
<keyword evidence="6 12" id="KW-0547">Nucleotide-binding</keyword>
<evidence type="ECO:0000256" key="2">
    <source>
        <dbReference type="ARBA" id="ARBA00008016"/>
    </source>
</evidence>
<dbReference type="RefSeq" id="WP_072966108.1">
    <property type="nucleotide sequence ID" value="NZ_FRAJ01000006.1"/>
</dbReference>
<dbReference type="PANTHER" id="PTHR32182">
    <property type="entry name" value="DNA REPLICATION AND REPAIR PROTEIN RECF"/>
    <property type="match status" value="1"/>
</dbReference>
<keyword evidence="7 12" id="KW-0227">DNA damage</keyword>
<evidence type="ECO:0000256" key="12">
    <source>
        <dbReference type="HAMAP-Rule" id="MF_00365"/>
    </source>
</evidence>
<dbReference type="GO" id="GO:0009432">
    <property type="term" value="P:SOS response"/>
    <property type="evidence" value="ECO:0007669"/>
    <property type="project" value="UniProtKB-UniRule"/>
</dbReference>
<evidence type="ECO:0000256" key="10">
    <source>
        <dbReference type="ARBA" id="ARBA00023204"/>
    </source>
</evidence>
<evidence type="ECO:0000256" key="9">
    <source>
        <dbReference type="ARBA" id="ARBA00023125"/>
    </source>
</evidence>
<comment type="subcellular location">
    <subcellularLocation>
        <location evidence="1 12 13">Cytoplasm</location>
    </subcellularLocation>
</comment>
<dbReference type="Proteomes" id="UP000184082">
    <property type="component" value="Unassembled WGS sequence"/>
</dbReference>
<evidence type="ECO:0000259" key="14">
    <source>
        <dbReference type="Pfam" id="PF02463"/>
    </source>
</evidence>
<dbReference type="InterPro" id="IPR003395">
    <property type="entry name" value="RecF/RecN/SMC_N"/>
</dbReference>
<dbReference type="AlphaFoldDB" id="A0A1M6NBZ9"/>
<protein>
    <recommendedName>
        <fullName evidence="3 12">DNA replication and repair protein RecF</fullName>
    </recommendedName>
</protein>
<comment type="similarity">
    <text evidence="2 12 13">Belongs to the RecF family.</text>
</comment>
<evidence type="ECO:0000256" key="11">
    <source>
        <dbReference type="ARBA" id="ARBA00023236"/>
    </source>
</evidence>
<dbReference type="GO" id="GO:0000731">
    <property type="term" value="P:DNA synthesis involved in DNA repair"/>
    <property type="evidence" value="ECO:0007669"/>
    <property type="project" value="TreeGrafter"/>
</dbReference>
<dbReference type="GO" id="GO:0006302">
    <property type="term" value="P:double-strand break repair"/>
    <property type="evidence" value="ECO:0007669"/>
    <property type="project" value="TreeGrafter"/>
</dbReference>
<evidence type="ECO:0000313" key="16">
    <source>
        <dbReference type="Proteomes" id="UP000184082"/>
    </source>
</evidence>
<feature type="binding site" evidence="12">
    <location>
        <begin position="30"/>
        <end position="37"/>
    </location>
    <ligand>
        <name>ATP</name>
        <dbReference type="ChEBI" id="CHEBI:30616"/>
    </ligand>
</feature>
<accession>A0A1M6NBZ9</accession>
<sequence length="370" mass="43458">MFISRIRLKNFRNYDDLDIKLNDRLNIFVGNNAQGKTNILESIYLSGFGKSFRTNKDRDIIKMDKDMAYIKIEGQKRYGDISIEMRFWKNRKKEIKVNSLSLIKLSDILGNLNIVIFSPEDLKLIKEGPSERRKFVDREICQINKRYCHSLISYNRVLYQRNNLLKKIKYDRKLINTIDIWNEELVKFGTEVILKRREFINRISSLSRLMHRKITDGKENLEVKYLSNIGIKNKDGFNEIYKNFIEKIEKNIEKDIDRGFTGVGPHKDDLGLYVNNIDIRNFGSQGQQRTVALSLKLSELEIGKAEIGEYPILLLDDVMSELDINRQKFLMKSLKNVQTFITITEIPEIMIPLVQEGFIFEISKGKVKKR</sequence>
<dbReference type="InterPro" id="IPR027417">
    <property type="entry name" value="P-loop_NTPase"/>
</dbReference>
<reference evidence="15 16" key="1">
    <citation type="submission" date="2016-11" db="EMBL/GenBank/DDBJ databases">
        <authorList>
            <person name="Jaros S."/>
            <person name="Januszkiewicz K."/>
            <person name="Wedrychowicz H."/>
        </authorList>
    </citation>
    <scope>NUCLEOTIDE SEQUENCE [LARGE SCALE GENOMIC DNA]</scope>
    <source>
        <strain evidence="15 16">DSM 14501</strain>
    </source>
</reference>
<dbReference type="HAMAP" id="MF_00365">
    <property type="entry name" value="RecF"/>
    <property type="match status" value="1"/>
</dbReference>
<evidence type="ECO:0000256" key="4">
    <source>
        <dbReference type="ARBA" id="ARBA00022490"/>
    </source>
</evidence>
<evidence type="ECO:0000256" key="6">
    <source>
        <dbReference type="ARBA" id="ARBA00022741"/>
    </source>
</evidence>
<dbReference type="PROSITE" id="PS00618">
    <property type="entry name" value="RECF_2"/>
    <property type="match status" value="1"/>
</dbReference>
<keyword evidence="16" id="KW-1185">Reference proteome</keyword>